<sequence>MAVNDYILLQQIKRGNPDAWDTLVDKYYELIFSYCVRRCYGNRQVAADLTQDIFLKLIENISSYHFSGNFFNFLFTIAVNTCHNYYNKKKLTQIEFDENILSKEDNFVEQNILNKEQNKQIQQMLNSLPPIQRDAIVLKYFYDLKVKDIANITGVGIATAQSSVNQGLKKLRASTHRKDWENGKY</sequence>
<accession>A0A2H6CPX2</accession>
<evidence type="ECO:0000313" key="8">
    <source>
        <dbReference type="EMBL" id="GBD68112.1"/>
    </source>
</evidence>
<dbReference type="Gene3D" id="1.10.10.10">
    <property type="entry name" value="Winged helix-like DNA-binding domain superfamily/Winged helix DNA-binding domain"/>
    <property type="match status" value="1"/>
</dbReference>
<dbReference type="PANTHER" id="PTHR43133:SF8">
    <property type="entry name" value="RNA POLYMERASE SIGMA FACTOR HI_1459-RELATED"/>
    <property type="match status" value="1"/>
</dbReference>
<keyword evidence="4" id="KW-0238">DNA-binding</keyword>
<dbReference type="SUPFAM" id="SSF88659">
    <property type="entry name" value="Sigma3 and sigma4 domains of RNA polymerase sigma factors"/>
    <property type="match status" value="1"/>
</dbReference>
<organism evidence="8 9">
    <name type="scientific">Tetragenococcus halophilus subsp. halophilus</name>
    <dbReference type="NCBI Taxonomy" id="1513897"/>
    <lineage>
        <taxon>Bacteria</taxon>
        <taxon>Bacillati</taxon>
        <taxon>Bacillota</taxon>
        <taxon>Bacilli</taxon>
        <taxon>Lactobacillales</taxon>
        <taxon>Enterococcaceae</taxon>
        <taxon>Tetragenococcus</taxon>
    </lineage>
</organism>
<dbReference type="GO" id="GO:0016987">
    <property type="term" value="F:sigma factor activity"/>
    <property type="evidence" value="ECO:0007669"/>
    <property type="project" value="UniProtKB-KW"/>
</dbReference>
<keyword evidence="3" id="KW-0731">Sigma factor</keyword>
<protein>
    <recommendedName>
        <fullName evidence="10">RNA polymerase ECF-type sigma factor</fullName>
    </recommendedName>
</protein>
<evidence type="ECO:0000256" key="2">
    <source>
        <dbReference type="ARBA" id="ARBA00023015"/>
    </source>
</evidence>
<evidence type="ECO:0000259" key="7">
    <source>
        <dbReference type="Pfam" id="PF08281"/>
    </source>
</evidence>
<comment type="similarity">
    <text evidence="1">Belongs to the sigma-70 factor family. ECF subfamily.</text>
</comment>
<dbReference type="InterPro" id="IPR013325">
    <property type="entry name" value="RNA_pol_sigma_r2"/>
</dbReference>
<dbReference type="InterPro" id="IPR039425">
    <property type="entry name" value="RNA_pol_sigma-70-like"/>
</dbReference>
<dbReference type="AlphaFoldDB" id="A0A2H6CPX2"/>
<evidence type="ECO:0000259" key="6">
    <source>
        <dbReference type="Pfam" id="PF04542"/>
    </source>
</evidence>
<keyword evidence="9" id="KW-1185">Reference proteome</keyword>
<dbReference type="InterPro" id="IPR007627">
    <property type="entry name" value="RNA_pol_sigma70_r2"/>
</dbReference>
<keyword evidence="2" id="KW-0805">Transcription regulation</keyword>
<dbReference type="InterPro" id="IPR013324">
    <property type="entry name" value="RNA_pol_sigma_r3/r4-like"/>
</dbReference>
<dbReference type="EMBL" id="BDEC01000034">
    <property type="protein sequence ID" value="GBD68112.1"/>
    <property type="molecule type" value="Genomic_DNA"/>
</dbReference>
<gene>
    <name evidence="8" type="ORF">TEHN7118_0918</name>
</gene>
<dbReference type="GO" id="GO:0006352">
    <property type="term" value="P:DNA-templated transcription initiation"/>
    <property type="evidence" value="ECO:0007669"/>
    <property type="project" value="InterPro"/>
</dbReference>
<evidence type="ECO:0000313" key="9">
    <source>
        <dbReference type="Proteomes" id="UP000236214"/>
    </source>
</evidence>
<evidence type="ECO:0000256" key="1">
    <source>
        <dbReference type="ARBA" id="ARBA00010641"/>
    </source>
</evidence>
<proteinExistence type="inferred from homology"/>
<dbReference type="GO" id="GO:0003677">
    <property type="term" value="F:DNA binding"/>
    <property type="evidence" value="ECO:0007669"/>
    <property type="project" value="UniProtKB-KW"/>
</dbReference>
<evidence type="ECO:0000256" key="5">
    <source>
        <dbReference type="ARBA" id="ARBA00023163"/>
    </source>
</evidence>
<name>A0A2H6CPX2_TETHA</name>
<reference evidence="8 9" key="1">
    <citation type="submission" date="2016-05" db="EMBL/GenBank/DDBJ databases">
        <title>Whole genome sequencing of Tetragenococcus halophilus subsp. halophilus NISL 7118.</title>
        <authorList>
            <person name="Shiwa Y."/>
            <person name="Nishimura I."/>
            <person name="Yoshikawa H."/>
            <person name="Koyama Y."/>
            <person name="Oguma T."/>
        </authorList>
    </citation>
    <scope>NUCLEOTIDE SEQUENCE [LARGE SCALE GENOMIC DNA]</scope>
    <source>
        <strain evidence="8 9">NISL 7118</strain>
    </source>
</reference>
<dbReference type="InterPro" id="IPR014284">
    <property type="entry name" value="RNA_pol_sigma-70_dom"/>
</dbReference>
<feature type="domain" description="RNA polymerase sigma factor 70 region 4 type 2" evidence="7">
    <location>
        <begin position="120"/>
        <end position="171"/>
    </location>
</feature>
<dbReference type="Gene3D" id="1.10.1740.10">
    <property type="match status" value="1"/>
</dbReference>
<evidence type="ECO:0000256" key="4">
    <source>
        <dbReference type="ARBA" id="ARBA00023125"/>
    </source>
</evidence>
<dbReference type="Pfam" id="PF04542">
    <property type="entry name" value="Sigma70_r2"/>
    <property type="match status" value="1"/>
</dbReference>
<dbReference type="Proteomes" id="UP000236214">
    <property type="component" value="Unassembled WGS sequence"/>
</dbReference>
<dbReference type="Pfam" id="PF08281">
    <property type="entry name" value="Sigma70_r4_2"/>
    <property type="match status" value="1"/>
</dbReference>
<dbReference type="SUPFAM" id="SSF88946">
    <property type="entry name" value="Sigma2 domain of RNA polymerase sigma factors"/>
    <property type="match status" value="1"/>
</dbReference>
<dbReference type="CDD" id="cd06171">
    <property type="entry name" value="Sigma70_r4"/>
    <property type="match status" value="1"/>
</dbReference>
<dbReference type="InterPro" id="IPR013249">
    <property type="entry name" value="RNA_pol_sigma70_r4_t2"/>
</dbReference>
<evidence type="ECO:0008006" key="10">
    <source>
        <dbReference type="Google" id="ProtNLM"/>
    </source>
</evidence>
<feature type="domain" description="RNA polymerase sigma-70 region 2" evidence="6">
    <location>
        <begin position="23"/>
        <end position="90"/>
    </location>
</feature>
<comment type="caution">
    <text evidence="8">The sequence shown here is derived from an EMBL/GenBank/DDBJ whole genome shotgun (WGS) entry which is preliminary data.</text>
</comment>
<evidence type="ECO:0000256" key="3">
    <source>
        <dbReference type="ARBA" id="ARBA00023082"/>
    </source>
</evidence>
<dbReference type="InterPro" id="IPR036388">
    <property type="entry name" value="WH-like_DNA-bd_sf"/>
</dbReference>
<dbReference type="NCBIfam" id="TIGR02937">
    <property type="entry name" value="sigma70-ECF"/>
    <property type="match status" value="1"/>
</dbReference>
<keyword evidence="5" id="KW-0804">Transcription</keyword>
<dbReference type="PANTHER" id="PTHR43133">
    <property type="entry name" value="RNA POLYMERASE ECF-TYPE SIGMA FACTO"/>
    <property type="match status" value="1"/>
</dbReference>